<accession>A0AAN8A851</accession>
<organism evidence="1 2">
    <name type="scientific">Eleginops maclovinus</name>
    <name type="common">Patagonian blennie</name>
    <name type="synonym">Eleginus maclovinus</name>
    <dbReference type="NCBI Taxonomy" id="56733"/>
    <lineage>
        <taxon>Eukaryota</taxon>
        <taxon>Metazoa</taxon>
        <taxon>Chordata</taxon>
        <taxon>Craniata</taxon>
        <taxon>Vertebrata</taxon>
        <taxon>Euteleostomi</taxon>
        <taxon>Actinopterygii</taxon>
        <taxon>Neopterygii</taxon>
        <taxon>Teleostei</taxon>
        <taxon>Neoteleostei</taxon>
        <taxon>Acanthomorphata</taxon>
        <taxon>Eupercaria</taxon>
        <taxon>Perciformes</taxon>
        <taxon>Notothenioidei</taxon>
        <taxon>Eleginopidae</taxon>
        <taxon>Eleginops</taxon>
    </lineage>
</organism>
<protein>
    <submittedName>
        <fullName evidence="1">Uncharacterized protein</fullName>
    </submittedName>
</protein>
<dbReference type="EMBL" id="JAUZQC010000022">
    <property type="protein sequence ID" value="KAK5851413.1"/>
    <property type="molecule type" value="Genomic_DNA"/>
</dbReference>
<dbReference type="AlphaFoldDB" id="A0AAN8A851"/>
<reference evidence="1 2" key="1">
    <citation type="journal article" date="2023" name="Genes (Basel)">
        <title>Chromosome-Level Genome Assembly and Circadian Gene Repertoire of the Patagonia Blennie Eleginops maclovinus-The Closest Ancestral Proxy of Antarctic Cryonotothenioids.</title>
        <authorList>
            <person name="Cheng C.C."/>
            <person name="Rivera-Colon A.G."/>
            <person name="Minhas B.F."/>
            <person name="Wilson L."/>
            <person name="Rayamajhi N."/>
            <person name="Vargas-Chacoff L."/>
            <person name="Catchen J.M."/>
        </authorList>
    </citation>
    <scope>NUCLEOTIDE SEQUENCE [LARGE SCALE GENOMIC DNA]</scope>
    <source>
        <strain evidence="1">JMC-PN-2008</strain>
    </source>
</reference>
<proteinExistence type="predicted"/>
<reference evidence="1 2" key="2">
    <citation type="journal article" date="2023" name="Mol. Biol. Evol.">
        <title>Genomics of Secondarily Temperate Adaptation in the Only Non-Antarctic Icefish.</title>
        <authorList>
            <person name="Rivera-Colon A.G."/>
            <person name="Rayamajhi N."/>
            <person name="Minhas B.F."/>
            <person name="Madrigal G."/>
            <person name="Bilyk K.T."/>
            <person name="Yoon V."/>
            <person name="Hune M."/>
            <person name="Gregory S."/>
            <person name="Cheng C.H.C."/>
            <person name="Catchen J.M."/>
        </authorList>
    </citation>
    <scope>NUCLEOTIDE SEQUENCE [LARGE SCALE GENOMIC DNA]</scope>
    <source>
        <strain evidence="1">JMC-PN-2008</strain>
    </source>
</reference>
<evidence type="ECO:0000313" key="2">
    <source>
        <dbReference type="Proteomes" id="UP001346869"/>
    </source>
</evidence>
<comment type="caution">
    <text evidence="1">The sequence shown here is derived from an EMBL/GenBank/DDBJ whole genome shotgun (WGS) entry which is preliminary data.</text>
</comment>
<sequence>MVSEALERWPALFCDAEIREEFYRITNKGLIDNFRAALNQHTWRLLRLYRVRRAAFSSEMDQLLNSLDQETSDLTAHRQTAALKGLPLFLRESQEKLFRNCLVSGSE</sequence>
<keyword evidence="2" id="KW-1185">Reference proteome</keyword>
<gene>
    <name evidence="1" type="ORF">PBY51_002210</name>
</gene>
<evidence type="ECO:0000313" key="1">
    <source>
        <dbReference type="EMBL" id="KAK5851413.1"/>
    </source>
</evidence>
<dbReference type="Proteomes" id="UP001346869">
    <property type="component" value="Unassembled WGS sequence"/>
</dbReference>
<name>A0AAN8A851_ELEMC</name>